<evidence type="ECO:0000313" key="1">
    <source>
        <dbReference type="EMBL" id="CAE7059753.1"/>
    </source>
</evidence>
<organism evidence="1 2">
    <name type="scientific">Rhizoctonia solani</name>
    <dbReference type="NCBI Taxonomy" id="456999"/>
    <lineage>
        <taxon>Eukaryota</taxon>
        <taxon>Fungi</taxon>
        <taxon>Dikarya</taxon>
        <taxon>Basidiomycota</taxon>
        <taxon>Agaricomycotina</taxon>
        <taxon>Agaricomycetes</taxon>
        <taxon>Cantharellales</taxon>
        <taxon>Ceratobasidiaceae</taxon>
        <taxon>Rhizoctonia</taxon>
    </lineage>
</organism>
<dbReference type="Proteomes" id="UP000663827">
    <property type="component" value="Unassembled WGS sequence"/>
</dbReference>
<dbReference type="Gene3D" id="3.30.160.20">
    <property type="match status" value="1"/>
</dbReference>
<dbReference type="SUPFAM" id="SSF54768">
    <property type="entry name" value="dsRNA-binding domain-like"/>
    <property type="match status" value="1"/>
</dbReference>
<proteinExistence type="predicted"/>
<evidence type="ECO:0008006" key="3">
    <source>
        <dbReference type="Google" id="ProtNLM"/>
    </source>
</evidence>
<dbReference type="AlphaFoldDB" id="A0A8H3DVF2"/>
<dbReference type="EMBL" id="CAJNJQ010000150">
    <property type="protein sequence ID" value="CAE7059753.1"/>
    <property type="molecule type" value="Genomic_DNA"/>
</dbReference>
<sequence length="100" mass="11020">MSYSVDPNDFVMKLNGLLQAQGRLSALTWEEAAAGPADRPEWTITAFVGKLFDNAACTSNRHPVNNQVYGYGTHRTKRGAQYAAARMTLQNLAILEFADN</sequence>
<protein>
    <recommendedName>
        <fullName evidence="3">DRBM domain-containing protein</fullName>
    </recommendedName>
</protein>
<accession>A0A8H3DVF2</accession>
<gene>
    <name evidence="1" type="ORF">RDB_LOCUS7046</name>
</gene>
<name>A0A8H3DVF2_9AGAM</name>
<evidence type="ECO:0000313" key="2">
    <source>
        <dbReference type="Proteomes" id="UP000663827"/>
    </source>
</evidence>
<comment type="caution">
    <text evidence="1">The sequence shown here is derived from an EMBL/GenBank/DDBJ whole genome shotgun (WGS) entry which is preliminary data.</text>
</comment>
<reference evidence="1" key="1">
    <citation type="submission" date="2021-01" db="EMBL/GenBank/DDBJ databases">
        <authorList>
            <person name="Kaushik A."/>
        </authorList>
    </citation>
    <scope>NUCLEOTIDE SEQUENCE</scope>
    <source>
        <strain evidence="1">AG5</strain>
    </source>
</reference>